<dbReference type="GO" id="GO:0070181">
    <property type="term" value="F:small ribosomal subunit rRNA binding"/>
    <property type="evidence" value="ECO:0007669"/>
    <property type="project" value="TreeGrafter"/>
</dbReference>
<dbReference type="GO" id="GO:0003735">
    <property type="term" value="F:structural constituent of ribosome"/>
    <property type="evidence" value="ECO:0007669"/>
    <property type="project" value="InterPro"/>
</dbReference>
<comment type="similarity">
    <text evidence="1 5">Belongs to the bacterial ribosomal protein bS18 family.</text>
</comment>
<dbReference type="Pfam" id="PF01084">
    <property type="entry name" value="Ribosomal_S18"/>
    <property type="match status" value="1"/>
</dbReference>
<sequence>MFRSVFHRPLQNLRVRWISTSPVAGNATAFGTGAPANKNASGAMKEASKFLDSVAAESPAPIRIEGGPSQDTLSVRPFASTSIIRPYEFTLKSRQNHFSPFKRPPRVGPPRDEARQRDYFHQLNLNPVDYACHLGVLNHFMSPMGKINSRSITSLTRKSQRRLGKAIRRSKKMGIMPTFSLRRQQGAIPSTYAGAM</sequence>
<dbReference type="NCBIfam" id="TIGR00165">
    <property type="entry name" value="S18"/>
    <property type="match status" value="1"/>
</dbReference>
<evidence type="ECO:0000313" key="6">
    <source>
        <dbReference type="EMBL" id="SJL01820.1"/>
    </source>
</evidence>
<dbReference type="Proteomes" id="UP000219338">
    <property type="component" value="Unassembled WGS sequence"/>
</dbReference>
<dbReference type="PANTHER" id="PTHR13479:SF40">
    <property type="entry name" value="SMALL RIBOSOMAL SUBUNIT PROTEIN BS18M"/>
    <property type="match status" value="1"/>
</dbReference>
<organism evidence="6 7">
    <name type="scientific">Armillaria ostoyae</name>
    <name type="common">Armillaria root rot fungus</name>
    <dbReference type="NCBI Taxonomy" id="47428"/>
    <lineage>
        <taxon>Eukaryota</taxon>
        <taxon>Fungi</taxon>
        <taxon>Dikarya</taxon>
        <taxon>Basidiomycota</taxon>
        <taxon>Agaricomycotina</taxon>
        <taxon>Agaricomycetes</taxon>
        <taxon>Agaricomycetidae</taxon>
        <taxon>Agaricales</taxon>
        <taxon>Marasmiineae</taxon>
        <taxon>Physalacriaceae</taxon>
        <taxon>Armillaria</taxon>
    </lineage>
</organism>
<dbReference type="GO" id="GO:0032543">
    <property type="term" value="P:mitochondrial translation"/>
    <property type="evidence" value="ECO:0007669"/>
    <property type="project" value="TreeGrafter"/>
</dbReference>
<dbReference type="InterPro" id="IPR001648">
    <property type="entry name" value="Ribosomal_bS18"/>
</dbReference>
<dbReference type="STRING" id="47428.A0A284QZD3"/>
<dbReference type="PRINTS" id="PR00974">
    <property type="entry name" value="RIBOSOMALS18"/>
</dbReference>
<evidence type="ECO:0000256" key="3">
    <source>
        <dbReference type="ARBA" id="ARBA00023274"/>
    </source>
</evidence>
<evidence type="ECO:0000256" key="5">
    <source>
        <dbReference type="RuleBase" id="RU003910"/>
    </source>
</evidence>
<gene>
    <name evidence="6" type="ORF">ARMOST_05144</name>
</gene>
<protein>
    <recommendedName>
        <fullName evidence="4">Small ribosomal subunit protein bS18m</fullName>
    </recommendedName>
</protein>
<evidence type="ECO:0000256" key="4">
    <source>
        <dbReference type="ARBA" id="ARBA00035264"/>
    </source>
</evidence>
<name>A0A284QZD3_ARMOS</name>
<reference evidence="7" key="1">
    <citation type="journal article" date="2017" name="Nat. Ecol. Evol.">
        <title>Genome expansion and lineage-specific genetic innovations in the forest pathogenic fungi Armillaria.</title>
        <authorList>
            <person name="Sipos G."/>
            <person name="Prasanna A.N."/>
            <person name="Walter M.C."/>
            <person name="O'Connor E."/>
            <person name="Balint B."/>
            <person name="Krizsan K."/>
            <person name="Kiss B."/>
            <person name="Hess J."/>
            <person name="Varga T."/>
            <person name="Slot J."/>
            <person name="Riley R."/>
            <person name="Boka B."/>
            <person name="Rigling D."/>
            <person name="Barry K."/>
            <person name="Lee J."/>
            <person name="Mihaltcheva S."/>
            <person name="LaButti K."/>
            <person name="Lipzen A."/>
            <person name="Waldron R."/>
            <person name="Moloney N.M."/>
            <person name="Sperisen C."/>
            <person name="Kredics L."/>
            <person name="Vagvoelgyi C."/>
            <person name="Patrignani A."/>
            <person name="Fitzpatrick D."/>
            <person name="Nagy I."/>
            <person name="Doyle S."/>
            <person name="Anderson J.B."/>
            <person name="Grigoriev I.V."/>
            <person name="Gueldener U."/>
            <person name="Muensterkoetter M."/>
            <person name="Nagy L.G."/>
        </authorList>
    </citation>
    <scope>NUCLEOTIDE SEQUENCE [LARGE SCALE GENOMIC DNA]</scope>
    <source>
        <strain evidence="7">C18/9</strain>
    </source>
</reference>
<evidence type="ECO:0000313" key="7">
    <source>
        <dbReference type="Proteomes" id="UP000219338"/>
    </source>
</evidence>
<dbReference type="InterPro" id="IPR036870">
    <property type="entry name" value="Ribosomal_bS18_sf"/>
</dbReference>
<dbReference type="EMBL" id="FUEG01000003">
    <property type="protein sequence ID" value="SJL01820.1"/>
    <property type="molecule type" value="Genomic_DNA"/>
</dbReference>
<dbReference type="OrthoDB" id="21463at2759"/>
<dbReference type="PANTHER" id="PTHR13479">
    <property type="entry name" value="30S RIBOSOMAL PROTEIN S18"/>
    <property type="match status" value="1"/>
</dbReference>
<keyword evidence="2 5" id="KW-0689">Ribosomal protein</keyword>
<proteinExistence type="inferred from homology"/>
<dbReference type="AlphaFoldDB" id="A0A284QZD3"/>
<evidence type="ECO:0000256" key="2">
    <source>
        <dbReference type="ARBA" id="ARBA00022980"/>
    </source>
</evidence>
<dbReference type="SUPFAM" id="SSF46911">
    <property type="entry name" value="Ribosomal protein S18"/>
    <property type="match status" value="1"/>
</dbReference>
<dbReference type="GO" id="GO:0005763">
    <property type="term" value="C:mitochondrial small ribosomal subunit"/>
    <property type="evidence" value="ECO:0007669"/>
    <property type="project" value="TreeGrafter"/>
</dbReference>
<accession>A0A284QZD3</accession>
<keyword evidence="7" id="KW-1185">Reference proteome</keyword>
<evidence type="ECO:0000256" key="1">
    <source>
        <dbReference type="ARBA" id="ARBA00005589"/>
    </source>
</evidence>
<dbReference type="Gene3D" id="4.10.640.10">
    <property type="entry name" value="Ribosomal protein S18"/>
    <property type="match status" value="1"/>
</dbReference>
<keyword evidence="3 5" id="KW-0687">Ribonucleoprotein</keyword>